<keyword evidence="1" id="KW-0812">Transmembrane</keyword>
<evidence type="ECO:0000313" key="2">
    <source>
        <dbReference type="EMBL" id="QTC88191.1"/>
    </source>
</evidence>
<feature type="transmembrane region" description="Helical" evidence="1">
    <location>
        <begin position="310"/>
        <end position="335"/>
    </location>
</feature>
<evidence type="ECO:0000256" key="1">
    <source>
        <dbReference type="SAM" id="Phobius"/>
    </source>
</evidence>
<organism evidence="2 3">
    <name type="scientific">Brevundimonas pondensis</name>
    <dbReference type="NCBI Taxonomy" id="2774189"/>
    <lineage>
        <taxon>Bacteria</taxon>
        <taxon>Pseudomonadati</taxon>
        <taxon>Pseudomonadota</taxon>
        <taxon>Alphaproteobacteria</taxon>
        <taxon>Caulobacterales</taxon>
        <taxon>Caulobacteraceae</taxon>
        <taxon>Brevundimonas</taxon>
    </lineage>
</organism>
<keyword evidence="1" id="KW-1133">Transmembrane helix</keyword>
<gene>
    <name evidence="2" type="ORF">IFE19_01935</name>
</gene>
<name>A0ABX7SM40_9CAUL</name>
<accession>A0ABX7SM40</accession>
<dbReference type="RefSeq" id="WP_207825229.1">
    <property type="nucleotide sequence ID" value="NZ_CP062006.1"/>
</dbReference>
<proteinExistence type="predicted"/>
<feature type="transmembrane region" description="Helical" evidence="1">
    <location>
        <begin position="271"/>
        <end position="304"/>
    </location>
</feature>
<keyword evidence="3" id="KW-1185">Reference proteome</keyword>
<feature type="transmembrane region" description="Helical" evidence="1">
    <location>
        <begin position="43"/>
        <end position="65"/>
    </location>
</feature>
<dbReference type="Proteomes" id="UP000663942">
    <property type="component" value="Chromosome"/>
</dbReference>
<evidence type="ECO:0000313" key="3">
    <source>
        <dbReference type="Proteomes" id="UP000663942"/>
    </source>
</evidence>
<keyword evidence="1" id="KW-0472">Membrane</keyword>
<sequence>MATATVGALRVVLGLDSGAFTDGLSAAQKHLKDAGAKMQRVGAGLATVGAGMSAAITAPFIALGFHLLQGSQDAAAAAAQVNAALTSMGDASGKTFDQLAKAAEGLRNLSGVDDDEIMTKVTANLLTFGKVSGDVFDRAQLSILNLSARMGSDLQGATMMVGKALNDPVQGLAALRRVGIQFTDDQQNMIKAMTEVGNVAGAQAIMLGELERQFGGAAEAAGNADIWKPMKTALMDLEGAFEPIIRDVIAPLIAKVADIARAFAGLSPQVLTFVAVGAAVAAALGPILIGFGALVASVGAITAAFAGGGFLAGLLPLLGPIGLAVGAVVLAFMAFKDDIIPVLQAFWTSLQETVGPKVQPLFAALQGAVSAVGEVFTAIFGMGGGSASTNLKVWGQSIAQVFAAAIDLITGAVNIITNVFRALGALLRGDFSAMWGFLWQAVKSAVSAILNAFESLFPGVIGSVRKMVEGVTTWLQGRLFGVLRAVIDRVKSVSDAFFKLYDAVVGHSYIPDMVIGIAQWMAKLDAGMVQPALSATKAASDAFKGLRDDVAAIMDRLLSDTEGKALRLAREMQKVKEAVASGVISSEIGRQMEGGLLAEGMTLPAAQTLGSVSDLPGVQAVNDAIASMNQAIHDSREKFADAFEYGIDAALRGDWQGVLRSIFGDILSNSFRSAGRSIFDSMRGSGGEGGSAWGKVASTIGSFFGKLPGFKTGGSFRVGGGGGVDSSLVAFKATPGEMVDIRRPGQNLMGGSAPYFDLRGAVLTQDLLNQMNAIGAQAEGNAKTWATKNVPAVTQSKSVKQQQHQIGRRKR</sequence>
<reference evidence="2 3" key="1">
    <citation type="submission" date="2020-09" db="EMBL/GenBank/DDBJ databases">
        <title>Brevundimonas sp. LVF1 isolated from an oligotrophic pond in Goettingen, Germany.</title>
        <authorList>
            <person name="Friedrich I."/>
            <person name="Klassen A."/>
            <person name="Neubauer H."/>
            <person name="Schneider D."/>
            <person name="Hertel R."/>
            <person name="Daniel R."/>
        </authorList>
    </citation>
    <scope>NUCLEOTIDE SEQUENCE [LARGE SCALE GENOMIC DNA]</scope>
    <source>
        <strain evidence="2 3">LVF1</strain>
    </source>
</reference>
<protein>
    <submittedName>
        <fullName evidence="2">Phage tail length tape measure family protein</fullName>
    </submittedName>
</protein>
<dbReference type="EMBL" id="CP062006">
    <property type="protein sequence ID" value="QTC88191.1"/>
    <property type="molecule type" value="Genomic_DNA"/>
</dbReference>